<protein>
    <submittedName>
        <fullName evidence="3">GNAT family N-acetyltransferase</fullName>
    </submittedName>
</protein>
<keyword evidence="5" id="KW-1185">Reference proteome</keyword>
<reference evidence="4" key="2">
    <citation type="submission" date="2020-07" db="EMBL/GenBank/DDBJ databases">
        <title>Chryseobacterium sp.cx-624.</title>
        <authorList>
            <person name="Yang C."/>
        </authorList>
    </citation>
    <scope>NUCLEOTIDE SEQUENCE [LARGE SCALE GENOMIC DNA]</scope>
    <source>
        <strain evidence="4">cx-624</strain>
    </source>
</reference>
<gene>
    <name evidence="3" type="ORF">H1R16_01750</name>
    <name evidence="2" type="ORF">H2507_01520</name>
</gene>
<dbReference type="EMBL" id="JACEUX010000001">
    <property type="protein sequence ID" value="MBA5245838.1"/>
    <property type="molecule type" value="Genomic_DNA"/>
</dbReference>
<evidence type="ECO:0000313" key="4">
    <source>
        <dbReference type="Proteomes" id="UP000515349"/>
    </source>
</evidence>
<dbReference type="Proteomes" id="UP000539710">
    <property type="component" value="Unassembled WGS sequence"/>
</dbReference>
<reference evidence="5" key="3">
    <citation type="submission" date="2020-07" db="EMBL/GenBank/DDBJ databases">
        <title>Flavobacterium sp. xlx-214.</title>
        <authorList>
            <person name="Yang C."/>
        </authorList>
    </citation>
    <scope>NUCLEOTIDE SEQUENCE [LARGE SCALE GENOMIC DNA]</scope>
    <source>
        <strain evidence="5">CX-624</strain>
    </source>
</reference>
<accession>A0A7D7QEY1</accession>
<proteinExistence type="predicted"/>
<dbReference type="Proteomes" id="UP000515349">
    <property type="component" value="Chromosome"/>
</dbReference>
<dbReference type="RefSeq" id="WP_181885953.1">
    <property type="nucleotide sequence ID" value="NZ_CP059472.1"/>
</dbReference>
<evidence type="ECO:0000313" key="3">
    <source>
        <dbReference type="EMBL" id="QMS98761.1"/>
    </source>
</evidence>
<dbReference type="GO" id="GO:0016740">
    <property type="term" value="F:transferase activity"/>
    <property type="evidence" value="ECO:0007669"/>
    <property type="project" value="UniProtKB-KW"/>
</dbReference>
<reference evidence="3" key="1">
    <citation type="submission" date="2020-07" db="EMBL/GenBank/DDBJ databases">
        <title>Chryseobacterium sp. CX-624.</title>
        <authorList>
            <person name="Yang C."/>
        </authorList>
    </citation>
    <scope>NUCLEOTIDE SEQUENCE</scope>
    <source>
        <strain evidence="3">CX-624</strain>
    </source>
</reference>
<evidence type="ECO:0000259" key="1">
    <source>
        <dbReference type="Pfam" id="PF13480"/>
    </source>
</evidence>
<organism evidence="3 4">
    <name type="scientific">Marnyiella aurantia</name>
    <dbReference type="NCBI Taxonomy" id="2758037"/>
    <lineage>
        <taxon>Bacteria</taxon>
        <taxon>Pseudomonadati</taxon>
        <taxon>Bacteroidota</taxon>
        <taxon>Flavobacteriia</taxon>
        <taxon>Flavobacteriales</taxon>
        <taxon>Weeksellaceae</taxon>
        <taxon>Marnyiella</taxon>
    </lineage>
</organism>
<keyword evidence="2" id="KW-0808">Transferase</keyword>
<dbReference type="InterPro" id="IPR038740">
    <property type="entry name" value="BioF2-like_GNAT_dom"/>
</dbReference>
<dbReference type="KEGG" id="cbau:H1R16_01750"/>
<dbReference type="AlphaFoldDB" id="A0A7D7QEY1"/>
<reference evidence="2" key="4">
    <citation type="submission" date="2020-07" db="EMBL/GenBank/DDBJ databases">
        <authorList>
            <person name="Yang C."/>
        </authorList>
    </citation>
    <scope>NUCLEOTIDE SEQUENCE</scope>
    <source>
        <strain evidence="2">Cx-624</strain>
    </source>
</reference>
<evidence type="ECO:0000313" key="5">
    <source>
        <dbReference type="Proteomes" id="UP000539710"/>
    </source>
</evidence>
<sequence>MIKHLTYPEIDFVKYEVCLANAKQKNVFARKEILDFLCESWELLVFNDYDYVMPLPFRRRLRQKFVTCPIFCQQLGIFGQDDNSRVNEEFLQFTLKKFSTYLYSFNAENTFNRALILRKNYSIPSGPYDVQRRKYSKGRKSAVKSAGHLQFKKVEFNSDSLNFVSQFHKGLAKQSDLETMISLMTFLVKKNMLRLYGAFLEGKLLTVAAIIDDGTAIYLLALVSDEKFRKENPASFLVDKILEKYIENRSFSFMGSNVRSIGIFNSSFGADLQEYPVIQFSKKELAASWLKSLVK</sequence>
<feature type="domain" description="BioF2-like acetyltransferase" evidence="1">
    <location>
        <begin position="132"/>
        <end position="252"/>
    </location>
</feature>
<name>A0A7D7QEY1_9FLAO</name>
<evidence type="ECO:0000313" key="2">
    <source>
        <dbReference type="EMBL" id="MBA5245838.1"/>
    </source>
</evidence>
<dbReference type="SUPFAM" id="SSF55729">
    <property type="entry name" value="Acyl-CoA N-acyltransferases (Nat)"/>
    <property type="match status" value="1"/>
</dbReference>
<dbReference type="EMBL" id="CP059472">
    <property type="protein sequence ID" value="QMS98761.1"/>
    <property type="molecule type" value="Genomic_DNA"/>
</dbReference>
<dbReference type="Gene3D" id="3.40.630.30">
    <property type="match status" value="1"/>
</dbReference>
<dbReference type="Pfam" id="PF13480">
    <property type="entry name" value="Acetyltransf_6"/>
    <property type="match status" value="1"/>
</dbReference>
<dbReference type="InterPro" id="IPR016181">
    <property type="entry name" value="Acyl_CoA_acyltransferase"/>
</dbReference>